<dbReference type="Pfam" id="PF00903">
    <property type="entry name" value="Glyoxalase"/>
    <property type="match status" value="1"/>
</dbReference>
<accession>A0A934WXW7</accession>
<name>A0A934WXW7_9BACT</name>
<dbReference type="RefSeq" id="WP_201430507.1">
    <property type="nucleotide sequence ID" value="NZ_JAEQBW010000002.1"/>
</dbReference>
<dbReference type="Proteomes" id="UP000611723">
    <property type="component" value="Unassembled WGS sequence"/>
</dbReference>
<reference evidence="2" key="1">
    <citation type="submission" date="2021-01" db="EMBL/GenBank/DDBJ databases">
        <title>Marivirga aurantiaca sp. nov., isolated from intertidal surface sediments.</title>
        <authorList>
            <person name="Zhang M."/>
        </authorList>
    </citation>
    <scope>NUCLEOTIDE SEQUENCE</scope>
    <source>
        <strain evidence="2">S37H4</strain>
    </source>
</reference>
<dbReference type="SUPFAM" id="SSF54593">
    <property type="entry name" value="Glyoxalase/Bleomycin resistance protein/Dihydroxybiphenyl dioxygenase"/>
    <property type="match status" value="1"/>
</dbReference>
<comment type="caution">
    <text evidence="2">The sequence shown here is derived from an EMBL/GenBank/DDBJ whole genome shotgun (WGS) entry which is preliminary data.</text>
</comment>
<evidence type="ECO:0000313" key="2">
    <source>
        <dbReference type="EMBL" id="MBK6264841.1"/>
    </source>
</evidence>
<proteinExistence type="predicted"/>
<organism evidence="2 3">
    <name type="scientific">Marivirga aurantiaca</name>
    <dbReference type="NCBI Taxonomy" id="2802615"/>
    <lineage>
        <taxon>Bacteria</taxon>
        <taxon>Pseudomonadati</taxon>
        <taxon>Bacteroidota</taxon>
        <taxon>Cytophagia</taxon>
        <taxon>Cytophagales</taxon>
        <taxon>Marivirgaceae</taxon>
        <taxon>Marivirga</taxon>
    </lineage>
</organism>
<dbReference type="PANTHER" id="PTHR36437:SF2">
    <property type="entry name" value="GLYOXALASE_BLEOMYCIN RESISTANCE PROTEIN_DIOXYGENASE"/>
    <property type="match status" value="1"/>
</dbReference>
<dbReference type="InterPro" id="IPR004360">
    <property type="entry name" value="Glyas_Fos-R_dOase_dom"/>
</dbReference>
<evidence type="ECO:0000259" key="1">
    <source>
        <dbReference type="PROSITE" id="PS51819"/>
    </source>
</evidence>
<dbReference type="Gene3D" id="3.10.180.10">
    <property type="entry name" value="2,3-Dihydroxybiphenyl 1,2-Dioxygenase, domain 1"/>
    <property type="match status" value="1"/>
</dbReference>
<dbReference type="InterPro" id="IPR029068">
    <property type="entry name" value="Glyas_Bleomycin-R_OHBP_Dase"/>
</dbReference>
<dbReference type="PROSITE" id="PS51819">
    <property type="entry name" value="VOC"/>
    <property type="match status" value="1"/>
</dbReference>
<gene>
    <name evidence="2" type="ORF">JKA74_07320</name>
</gene>
<dbReference type="EMBL" id="JAEQBW010000002">
    <property type="protein sequence ID" value="MBK6264841.1"/>
    <property type="molecule type" value="Genomic_DNA"/>
</dbReference>
<feature type="domain" description="VOC" evidence="1">
    <location>
        <begin position="4"/>
        <end position="128"/>
    </location>
</feature>
<dbReference type="InterPro" id="IPR037523">
    <property type="entry name" value="VOC_core"/>
</dbReference>
<evidence type="ECO:0000313" key="3">
    <source>
        <dbReference type="Proteomes" id="UP000611723"/>
    </source>
</evidence>
<sequence>MKNYLGRIVLLVEDYEKASKFYEENFGFKKIFDVTTDVGQRFLHLGGDTSDNFGIWFIKADSKEQKGQIGRQTNGQPTMVIYTTSLNELFEKLKKNKVEIKVAPVNTPEFKFFHCLDLYGNEIVVVEIAE</sequence>
<keyword evidence="3" id="KW-1185">Reference proteome</keyword>
<dbReference type="PANTHER" id="PTHR36437">
    <property type="entry name" value="GLYOXALASE/BLEOMYCIN RESISTANCE PROTEIN/DIOXYGENASE"/>
    <property type="match status" value="1"/>
</dbReference>
<protein>
    <submittedName>
        <fullName evidence="2">VOC family protein</fullName>
    </submittedName>
</protein>
<dbReference type="AlphaFoldDB" id="A0A934WXW7"/>